<keyword evidence="5" id="KW-0997">Cell inner membrane</keyword>
<dbReference type="HOGENOM" id="CLU_000604_1_23_11"/>
<comment type="subcellular location">
    <subcellularLocation>
        <location evidence="1">Cell membrane</location>
        <topology evidence="1">Peripheral membrane protein</topology>
    </subcellularLocation>
</comment>
<evidence type="ECO:0000256" key="7">
    <source>
        <dbReference type="ARBA" id="ARBA00022840"/>
    </source>
</evidence>
<dbReference type="CDD" id="cd03257">
    <property type="entry name" value="ABC_NikE_OppD_transporters"/>
    <property type="match status" value="1"/>
</dbReference>
<dbReference type="InterPro" id="IPR017871">
    <property type="entry name" value="ABC_transporter-like_CS"/>
</dbReference>
<name>E6JZH6_PARDN</name>
<comment type="similarity">
    <text evidence="2">Belongs to the ABC transporter superfamily.</text>
</comment>
<evidence type="ECO:0000256" key="3">
    <source>
        <dbReference type="ARBA" id="ARBA00022448"/>
    </source>
</evidence>
<dbReference type="KEGG" id="pdo:PSDT_0618"/>
<keyword evidence="4" id="KW-1003">Cell membrane</keyword>
<dbReference type="InterPro" id="IPR003439">
    <property type="entry name" value="ABC_transporter-like_ATP-bd"/>
</dbReference>
<evidence type="ECO:0000313" key="11">
    <source>
        <dbReference type="EMBL" id="EFT84022.1"/>
    </source>
</evidence>
<evidence type="ECO:0000313" key="12">
    <source>
        <dbReference type="Proteomes" id="UP000004946"/>
    </source>
</evidence>
<evidence type="ECO:0000259" key="10">
    <source>
        <dbReference type="PROSITE" id="PS50893"/>
    </source>
</evidence>
<evidence type="ECO:0000256" key="9">
    <source>
        <dbReference type="ARBA" id="ARBA00023136"/>
    </source>
</evidence>
<dbReference type="eggNOG" id="COG0444">
    <property type="taxonomic scope" value="Bacteria"/>
</dbReference>
<dbReference type="SUPFAM" id="SSF52540">
    <property type="entry name" value="P-loop containing nucleoside triphosphate hydrolases"/>
    <property type="match status" value="1"/>
</dbReference>
<dbReference type="InterPro" id="IPR050388">
    <property type="entry name" value="ABC_Ni/Peptide_Import"/>
</dbReference>
<evidence type="ECO:0000256" key="5">
    <source>
        <dbReference type="ARBA" id="ARBA00022519"/>
    </source>
</evidence>
<gene>
    <name evidence="11" type="ORF">HMPREF0620_1027</name>
</gene>
<proteinExistence type="inferred from homology"/>
<dbReference type="SMART" id="SM00382">
    <property type="entry name" value="AAA"/>
    <property type="match status" value="1"/>
</dbReference>
<dbReference type="Gene3D" id="3.40.50.300">
    <property type="entry name" value="P-loop containing nucleotide triphosphate hydrolases"/>
    <property type="match status" value="1"/>
</dbReference>
<organism evidence="11 12">
    <name type="scientific">Parascardovia denticolens DSM 10105 = JCM 12538</name>
    <dbReference type="NCBI Taxonomy" id="864564"/>
    <lineage>
        <taxon>Bacteria</taxon>
        <taxon>Bacillati</taxon>
        <taxon>Actinomycetota</taxon>
        <taxon>Actinomycetes</taxon>
        <taxon>Bifidobacteriales</taxon>
        <taxon>Bifidobacteriaceae</taxon>
        <taxon>Parascardovia</taxon>
    </lineage>
</organism>
<reference evidence="11 12" key="1">
    <citation type="submission" date="2010-12" db="EMBL/GenBank/DDBJ databases">
        <authorList>
            <person name="Muzny D."/>
            <person name="Qin X."/>
            <person name="Buhay C."/>
            <person name="Dugan-Rocha S."/>
            <person name="Ding Y."/>
            <person name="Chen G."/>
            <person name="Hawes A."/>
            <person name="Holder M."/>
            <person name="Jhangiani S."/>
            <person name="Johnson A."/>
            <person name="Khan Z."/>
            <person name="Li Z."/>
            <person name="Liu W."/>
            <person name="Liu X."/>
            <person name="Perez L."/>
            <person name="Shen H."/>
            <person name="Wang Q."/>
            <person name="Watt J."/>
            <person name="Xi L."/>
            <person name="Xin Y."/>
            <person name="Zhou J."/>
            <person name="Deng J."/>
            <person name="Jiang H."/>
            <person name="Liu Y."/>
            <person name="Qu J."/>
            <person name="Song X.-Z."/>
            <person name="Zhang L."/>
            <person name="Villasana D."/>
            <person name="Johnson A."/>
            <person name="Liu J."/>
            <person name="Liyanage D."/>
            <person name="Lorensuhewa L."/>
            <person name="Robinson T."/>
            <person name="Song A."/>
            <person name="Song B.-B."/>
            <person name="Dinh H."/>
            <person name="Thornton R."/>
            <person name="Coyle M."/>
            <person name="Francisco L."/>
            <person name="Jackson L."/>
            <person name="Javaid M."/>
            <person name="Korchina V."/>
            <person name="Kovar C."/>
            <person name="Mata R."/>
            <person name="Mathew T."/>
            <person name="Ngo R."/>
            <person name="Nguyen L."/>
            <person name="Nguyen N."/>
            <person name="Okwuonu G."/>
            <person name="Ongeri F."/>
            <person name="Pham C."/>
            <person name="Simmons D."/>
            <person name="Wilczek-Boney K."/>
            <person name="Hale W."/>
            <person name="Jakkamsetti A."/>
            <person name="Pham P."/>
            <person name="Ruth R."/>
            <person name="San Lucas F."/>
            <person name="Warren J."/>
            <person name="Zhang J."/>
            <person name="Zhao Z."/>
            <person name="Zhou C."/>
            <person name="Zhu D."/>
            <person name="Lee S."/>
            <person name="Bess C."/>
            <person name="Blankenburg K."/>
            <person name="Forbes L."/>
            <person name="Fu Q."/>
            <person name="Gubbala S."/>
            <person name="Hirani K."/>
            <person name="Jayaseelan J.C."/>
            <person name="Lara F."/>
            <person name="Munidasa M."/>
            <person name="Palculict T."/>
            <person name="Patil S."/>
            <person name="Pu L.-L."/>
            <person name="Saada N."/>
            <person name="Tang L."/>
            <person name="Weissenberger G."/>
            <person name="Zhu Y."/>
            <person name="Hemphill L."/>
            <person name="Shang Y."/>
            <person name="Youmans B."/>
            <person name="Ayvaz T."/>
            <person name="Ross M."/>
            <person name="Santibanez J."/>
            <person name="Aqrawi P."/>
            <person name="Gross S."/>
            <person name="Joshi V."/>
            <person name="Fowler G."/>
            <person name="Nazareth L."/>
            <person name="Reid J."/>
            <person name="Worley K."/>
            <person name="Petrosino J."/>
            <person name="Highlander S."/>
            <person name="Gibbs R."/>
        </authorList>
    </citation>
    <scope>NUCLEOTIDE SEQUENCE [LARGE SCALE GENOMIC DNA]</scope>
    <source>
        <strain evidence="11 12">DSM 10105</strain>
    </source>
</reference>
<dbReference type="GO" id="GO:0005524">
    <property type="term" value="F:ATP binding"/>
    <property type="evidence" value="ECO:0007669"/>
    <property type="project" value="UniProtKB-KW"/>
</dbReference>
<dbReference type="Proteomes" id="UP000004946">
    <property type="component" value="Chromosome"/>
</dbReference>
<keyword evidence="9" id="KW-0472">Membrane</keyword>
<comment type="caution">
    <text evidence="11">The sequence shown here is derived from an EMBL/GenBank/DDBJ whole genome shotgun (WGS) entry which is preliminary data.</text>
</comment>
<dbReference type="AlphaFoldDB" id="E6JZH6"/>
<keyword evidence="6" id="KW-0547">Nucleotide-binding</keyword>
<keyword evidence="7 11" id="KW-0067">ATP-binding</keyword>
<keyword evidence="8" id="KW-1278">Translocase</keyword>
<evidence type="ECO:0000256" key="6">
    <source>
        <dbReference type="ARBA" id="ARBA00022741"/>
    </source>
</evidence>
<dbReference type="PANTHER" id="PTHR43297:SF14">
    <property type="entry name" value="ATPASE AAA-TYPE CORE DOMAIN-CONTAINING PROTEIN"/>
    <property type="match status" value="1"/>
</dbReference>
<sequence>MALSIADLTITLGSVEIVRHISLRVDQEERVGLIGASGSGKSMIIKAILGLLPLQAHASGRIELDGVDLLTLPDKKMARLRGTYLGAVFQNPITALNPVATVERNILLPTKLHASSGRRLTAAERERKAAQALESVGLPPALADRYPGQLSGGQAQRVAIAEALVNEPRLILTDEPTTALDALAQREIVDLLTREVARLRASLLFVTHDFALLSRIAHRCYVIDQGRLVEEGACQGILENPQEDVTRHLVESARALSLRKDSERGPHEHE</sequence>
<feature type="domain" description="ABC transporter" evidence="10">
    <location>
        <begin position="3"/>
        <end position="250"/>
    </location>
</feature>
<dbReference type="InterPro" id="IPR003593">
    <property type="entry name" value="AAA+_ATPase"/>
</dbReference>
<accession>E6JZH6</accession>
<keyword evidence="12" id="KW-1185">Reference proteome</keyword>
<dbReference type="PROSITE" id="PS50893">
    <property type="entry name" value="ABC_TRANSPORTER_2"/>
    <property type="match status" value="1"/>
</dbReference>
<evidence type="ECO:0000256" key="4">
    <source>
        <dbReference type="ARBA" id="ARBA00022475"/>
    </source>
</evidence>
<dbReference type="PATRIC" id="fig|864564.6.peg.684"/>
<evidence type="ECO:0000256" key="1">
    <source>
        <dbReference type="ARBA" id="ARBA00004202"/>
    </source>
</evidence>
<dbReference type="GO" id="GO:0016887">
    <property type="term" value="F:ATP hydrolysis activity"/>
    <property type="evidence" value="ECO:0007669"/>
    <property type="project" value="InterPro"/>
</dbReference>
<dbReference type="GO" id="GO:0005886">
    <property type="term" value="C:plasma membrane"/>
    <property type="evidence" value="ECO:0007669"/>
    <property type="project" value="UniProtKB-SubCell"/>
</dbReference>
<evidence type="ECO:0000256" key="2">
    <source>
        <dbReference type="ARBA" id="ARBA00005417"/>
    </source>
</evidence>
<dbReference type="Pfam" id="PF00005">
    <property type="entry name" value="ABC_tran"/>
    <property type="match status" value="1"/>
</dbReference>
<dbReference type="RefSeq" id="WP_006289409.1">
    <property type="nucleotide sequence ID" value="NZ_AP012333.1"/>
</dbReference>
<protein>
    <submittedName>
        <fullName evidence="11">ABC transporter, ATP-binding protein</fullName>
    </submittedName>
</protein>
<dbReference type="PROSITE" id="PS00211">
    <property type="entry name" value="ABC_TRANSPORTER_1"/>
    <property type="match status" value="1"/>
</dbReference>
<dbReference type="InterPro" id="IPR027417">
    <property type="entry name" value="P-loop_NTPase"/>
</dbReference>
<dbReference type="EMBL" id="AEON01000001">
    <property type="protein sequence ID" value="EFT84022.1"/>
    <property type="molecule type" value="Genomic_DNA"/>
</dbReference>
<keyword evidence="3" id="KW-0813">Transport</keyword>
<dbReference type="PANTHER" id="PTHR43297">
    <property type="entry name" value="OLIGOPEPTIDE TRANSPORT ATP-BINDING PROTEIN APPD"/>
    <property type="match status" value="1"/>
</dbReference>
<evidence type="ECO:0000256" key="8">
    <source>
        <dbReference type="ARBA" id="ARBA00022967"/>
    </source>
</evidence>